<evidence type="ECO:0000313" key="1">
    <source>
        <dbReference type="EMBL" id="QHT19355.1"/>
    </source>
</evidence>
<organism evidence="1">
    <name type="scientific">viral metagenome</name>
    <dbReference type="NCBI Taxonomy" id="1070528"/>
    <lineage>
        <taxon>unclassified sequences</taxon>
        <taxon>metagenomes</taxon>
        <taxon>organismal metagenomes</taxon>
    </lineage>
</organism>
<sequence length="64" mass="6914">MVFVLVTVLLPLGDAVPVLELAIETVAVWVLCIVTVGLIELETEAEDEEVFEPCMDRVGDAEAV</sequence>
<dbReference type="EMBL" id="MN739665">
    <property type="protein sequence ID" value="QHT19355.1"/>
    <property type="molecule type" value="Genomic_DNA"/>
</dbReference>
<name>A0A6C0DVU7_9ZZZZ</name>
<reference evidence="1" key="1">
    <citation type="journal article" date="2020" name="Nature">
        <title>Giant virus diversity and host interactions through global metagenomics.</title>
        <authorList>
            <person name="Schulz F."/>
            <person name="Roux S."/>
            <person name="Paez-Espino D."/>
            <person name="Jungbluth S."/>
            <person name="Walsh D.A."/>
            <person name="Denef V.J."/>
            <person name="McMahon K.D."/>
            <person name="Konstantinidis K.T."/>
            <person name="Eloe-Fadrosh E.A."/>
            <person name="Kyrpides N.C."/>
            <person name="Woyke T."/>
        </authorList>
    </citation>
    <scope>NUCLEOTIDE SEQUENCE</scope>
    <source>
        <strain evidence="1">GVMAG-M-3300023174-57</strain>
    </source>
</reference>
<accession>A0A6C0DVU7</accession>
<proteinExistence type="predicted"/>
<dbReference type="AlphaFoldDB" id="A0A6C0DVU7"/>
<protein>
    <submittedName>
        <fullName evidence="1">Uncharacterized protein</fullName>
    </submittedName>
</protein>